<dbReference type="RefSeq" id="WP_126269498.1">
    <property type="nucleotide sequence ID" value="NZ_CP034463.1"/>
</dbReference>
<evidence type="ECO:0000313" key="3">
    <source>
        <dbReference type="Proteomes" id="UP000280197"/>
    </source>
</evidence>
<accession>A0A3S5HMH3</accession>
<feature type="domain" description="H repeat-associated protein N-terminal" evidence="1">
    <location>
        <begin position="19"/>
        <end position="65"/>
    </location>
</feature>
<reference evidence="2 3" key="1">
    <citation type="submission" date="2018-12" db="EMBL/GenBank/DDBJ databases">
        <authorList>
            <person name="Li K."/>
        </authorList>
    </citation>
    <scope>NUCLEOTIDE SEQUENCE [LARGE SCALE GENOMIC DNA]</scope>
    <source>
        <strain evidence="3">CR22</strain>
    </source>
</reference>
<dbReference type="KEGG" id="saqu:EJC51_02590"/>
<evidence type="ECO:0000259" key="1">
    <source>
        <dbReference type="Pfam" id="PF13808"/>
    </source>
</evidence>
<organism evidence="2 3">
    <name type="scientific">Streptomyces aquilus</name>
    <dbReference type="NCBI Taxonomy" id="2548456"/>
    <lineage>
        <taxon>Bacteria</taxon>
        <taxon>Bacillati</taxon>
        <taxon>Actinomycetota</taxon>
        <taxon>Actinomycetes</taxon>
        <taxon>Kitasatosporales</taxon>
        <taxon>Streptomycetaceae</taxon>
        <taxon>Streptomyces</taxon>
    </lineage>
</organism>
<keyword evidence="3" id="KW-1185">Reference proteome</keyword>
<protein>
    <submittedName>
        <fullName evidence="2">Transposase family protein</fullName>
    </submittedName>
</protein>
<gene>
    <name evidence="2" type="ORF">EJC51_02590</name>
</gene>
<evidence type="ECO:0000313" key="2">
    <source>
        <dbReference type="EMBL" id="AZP15112.1"/>
    </source>
</evidence>
<name>A0A3S5HMH3_9ACTN</name>
<sequence>MGVKVREGKATSFSGHLLDCLVTVPDPCRAKGRRHPLSFILALAACPVPAGAKSLKAIAEWAAGAPA</sequence>
<dbReference type="Pfam" id="PF13808">
    <property type="entry name" value="DDE_Tnp_1_assoc"/>
    <property type="match status" value="1"/>
</dbReference>
<dbReference type="AlphaFoldDB" id="A0A3S5HMH3"/>
<dbReference type="EMBL" id="CP034463">
    <property type="protein sequence ID" value="AZP15112.1"/>
    <property type="molecule type" value="Genomic_DNA"/>
</dbReference>
<dbReference type="Proteomes" id="UP000280197">
    <property type="component" value="Chromosome"/>
</dbReference>
<proteinExistence type="predicted"/>
<dbReference type="InterPro" id="IPR032806">
    <property type="entry name" value="YbfD_N"/>
</dbReference>